<keyword evidence="2" id="KW-1185">Reference proteome</keyword>
<proteinExistence type="predicted"/>
<dbReference type="GeneID" id="39582272"/>
<evidence type="ECO:0000313" key="2">
    <source>
        <dbReference type="Proteomes" id="UP000272025"/>
    </source>
</evidence>
<protein>
    <submittedName>
        <fullName evidence="1">Uncharacterized protein</fullName>
    </submittedName>
</protein>
<dbReference type="RefSeq" id="XP_028470822.1">
    <property type="nucleotide sequence ID" value="XM_028613794.1"/>
</dbReference>
<organism evidence="1 2">
    <name type="scientific">Sodiomyces alkalinus (strain CBS 110278 / VKM F-3762 / F11)</name>
    <name type="common">Alkaliphilic filamentous fungus</name>
    <dbReference type="NCBI Taxonomy" id="1314773"/>
    <lineage>
        <taxon>Eukaryota</taxon>
        <taxon>Fungi</taxon>
        <taxon>Dikarya</taxon>
        <taxon>Ascomycota</taxon>
        <taxon>Pezizomycotina</taxon>
        <taxon>Sordariomycetes</taxon>
        <taxon>Hypocreomycetidae</taxon>
        <taxon>Glomerellales</taxon>
        <taxon>Plectosphaerellaceae</taxon>
        <taxon>Sodiomyces</taxon>
    </lineage>
</organism>
<dbReference type="EMBL" id="ML119051">
    <property type="protein sequence ID" value="ROT43016.1"/>
    <property type="molecule type" value="Genomic_DNA"/>
</dbReference>
<name>A0A3N2Q8F3_SODAK</name>
<accession>A0A3N2Q8F3</accession>
<sequence length="187" mass="20631">MAKVGPKWDYHLRKASRIARISLAIILRDSRMRSRGGWDPYPALSGFFSGSWSASSTPYLDESIARYGLWVRASGLSPPGLTQDPDQDRRTLASGVAKPSAFLTHSHPFSHYQSGVKNLSDQPSVGHSVRPSAQSSALFLKLQMLGSLRQDSGIWVTDYFSIQRPSTIIETTVDIILLSSSKTFFPS</sequence>
<reference evidence="1 2" key="1">
    <citation type="journal article" date="2018" name="Mol. Ecol.">
        <title>The obligate alkalophilic soda-lake fungus Sodiomyces alkalinus has shifted to a protein diet.</title>
        <authorList>
            <person name="Grum-Grzhimaylo A.A."/>
            <person name="Falkoski D.L."/>
            <person name="van den Heuvel J."/>
            <person name="Valero-Jimenez C.A."/>
            <person name="Min B."/>
            <person name="Choi I.G."/>
            <person name="Lipzen A."/>
            <person name="Daum C.G."/>
            <person name="Aanen D.K."/>
            <person name="Tsang A."/>
            <person name="Henrissat B."/>
            <person name="Bilanenko E.N."/>
            <person name="de Vries R.P."/>
            <person name="van Kan J.A.L."/>
            <person name="Grigoriev I.V."/>
            <person name="Debets A.J.M."/>
        </authorList>
    </citation>
    <scope>NUCLEOTIDE SEQUENCE [LARGE SCALE GENOMIC DNA]</scope>
    <source>
        <strain evidence="1 2">F11</strain>
    </source>
</reference>
<dbReference type="AlphaFoldDB" id="A0A3N2Q8F3"/>
<dbReference type="Proteomes" id="UP000272025">
    <property type="component" value="Unassembled WGS sequence"/>
</dbReference>
<evidence type="ECO:0000313" key="1">
    <source>
        <dbReference type="EMBL" id="ROT43016.1"/>
    </source>
</evidence>
<gene>
    <name evidence="1" type="ORF">SODALDRAFT_355207</name>
</gene>